<evidence type="ECO:0000256" key="6">
    <source>
        <dbReference type="SAM" id="Phobius"/>
    </source>
</evidence>
<evidence type="ECO:0000256" key="1">
    <source>
        <dbReference type="ARBA" id="ARBA00004141"/>
    </source>
</evidence>
<keyword evidence="3 6" id="KW-1133">Transmembrane helix</keyword>
<keyword evidence="2 6" id="KW-0812">Transmembrane</keyword>
<evidence type="ECO:0000313" key="7">
    <source>
        <dbReference type="EMBL" id="KAJ4394347.1"/>
    </source>
</evidence>
<accession>A0A9W9CZZ0</accession>
<organism evidence="7 8">
    <name type="scientific">Gnomoniopsis smithogilvyi</name>
    <dbReference type="NCBI Taxonomy" id="1191159"/>
    <lineage>
        <taxon>Eukaryota</taxon>
        <taxon>Fungi</taxon>
        <taxon>Dikarya</taxon>
        <taxon>Ascomycota</taxon>
        <taxon>Pezizomycotina</taxon>
        <taxon>Sordariomycetes</taxon>
        <taxon>Sordariomycetidae</taxon>
        <taxon>Diaporthales</taxon>
        <taxon>Gnomoniaceae</taxon>
        <taxon>Gnomoniopsis</taxon>
    </lineage>
</organism>
<feature type="transmembrane region" description="Helical" evidence="6">
    <location>
        <begin position="505"/>
        <end position="524"/>
    </location>
</feature>
<evidence type="ECO:0000256" key="5">
    <source>
        <dbReference type="SAM" id="MobiDB-lite"/>
    </source>
</evidence>
<dbReference type="EMBL" id="JAPEVB010000002">
    <property type="protein sequence ID" value="KAJ4394347.1"/>
    <property type="molecule type" value="Genomic_DNA"/>
</dbReference>
<dbReference type="GO" id="GO:0046873">
    <property type="term" value="F:metal ion transmembrane transporter activity"/>
    <property type="evidence" value="ECO:0007669"/>
    <property type="project" value="InterPro"/>
</dbReference>
<comment type="subcellular location">
    <subcellularLocation>
        <location evidence="1">Membrane</location>
        <topology evidence="1">Multi-pass membrane protein</topology>
    </subcellularLocation>
</comment>
<proteinExistence type="predicted"/>
<feature type="transmembrane region" description="Helical" evidence="6">
    <location>
        <begin position="536"/>
        <end position="556"/>
    </location>
</feature>
<dbReference type="GO" id="GO:0016020">
    <property type="term" value="C:membrane"/>
    <property type="evidence" value="ECO:0007669"/>
    <property type="project" value="UniProtKB-SubCell"/>
</dbReference>
<evidence type="ECO:0000256" key="3">
    <source>
        <dbReference type="ARBA" id="ARBA00022989"/>
    </source>
</evidence>
<evidence type="ECO:0000256" key="4">
    <source>
        <dbReference type="ARBA" id="ARBA00023136"/>
    </source>
</evidence>
<dbReference type="SUPFAM" id="SSF144083">
    <property type="entry name" value="Magnesium transport protein CorA, transmembrane region"/>
    <property type="match status" value="1"/>
</dbReference>
<keyword evidence="8" id="KW-1185">Reference proteome</keyword>
<dbReference type="Proteomes" id="UP001140453">
    <property type="component" value="Unassembled WGS sequence"/>
</dbReference>
<feature type="compositionally biased region" description="Polar residues" evidence="5">
    <location>
        <begin position="405"/>
        <end position="430"/>
    </location>
</feature>
<reference evidence="7" key="1">
    <citation type="submission" date="2022-10" db="EMBL/GenBank/DDBJ databases">
        <title>Tapping the CABI collections for fungal endophytes: first genome assemblies for Collariella, Neodidymelliopsis, Ascochyta clinopodiicola, Didymella pomorum, Didymosphaeria variabile, Neocosmospora piperis and Neocucurbitaria cava.</title>
        <authorList>
            <person name="Hill R."/>
        </authorList>
    </citation>
    <scope>NUCLEOTIDE SEQUENCE</scope>
    <source>
        <strain evidence="7">IMI 355082</strain>
    </source>
</reference>
<comment type="caution">
    <text evidence="7">The sequence shown here is derived from an EMBL/GenBank/DDBJ whole genome shotgun (WGS) entry which is preliminary data.</text>
</comment>
<gene>
    <name evidence="7" type="ORF">N0V93_003564</name>
</gene>
<protein>
    <submittedName>
        <fullName evidence="7">Uncharacterized protein</fullName>
    </submittedName>
</protein>
<dbReference type="Gene3D" id="1.20.58.340">
    <property type="entry name" value="Magnesium transport protein CorA, transmembrane region"/>
    <property type="match status" value="1"/>
</dbReference>
<evidence type="ECO:0000256" key="2">
    <source>
        <dbReference type="ARBA" id="ARBA00022692"/>
    </source>
</evidence>
<keyword evidence="4 6" id="KW-0472">Membrane</keyword>
<dbReference type="AlphaFoldDB" id="A0A9W9CZZ0"/>
<dbReference type="Pfam" id="PF01544">
    <property type="entry name" value="CorA"/>
    <property type="match status" value="1"/>
</dbReference>
<sequence>MERRKSTLTPENYARAVISLSRRYSSTSAFPGTNYIDIAEWLLQDRNLLDPLKPEKDAAIFASTSEQPHDLVVVYNTGKKKWELQQYGQEQHEDFYTTTSMPVDGSGQLVFIRGFVSPSWVSAIGSKYNIDPEFFRRHMDFLCGSIDRHAYSLPSLPSSSVNILRLCVSTLLHRDDFGGQDLQSQRAQQILELAIYKAQQLSSTKVCCGDSLVRDYSTVCPRFSVIEQWISICITKTDKGWSVLVWMDHGRPLDKSPPGPWTHHIESKATSLPVLQHHHKMAFRNTANRLEPGANASAEVPQSTAVLPLQYESILSLVDLNRQAPQDPLAVCMPLFAHTAFSELQFLNLMESKIQSQTNNIINEGDLTDVLGTFQYFSNILNRHARQMHDSHRALYRLVERSTQGQASNGSELRNQMPINNVPPGTSSSTGRRKNSDSDTARISARSIAASAFTTEGLLEDYNELNVRCNDLLRMCSQGITLAMGKVSIEESRKAIEQSQRLKKLTVLATLFIPLGFSTSLFGMNIDLLGQSTVKFWWVIVVCVSITLLAYIFYLWDFIALRQYMRRICKGRRGIYRGSINGRSTKDAAHIV</sequence>
<dbReference type="InterPro" id="IPR002523">
    <property type="entry name" value="MgTranspt_CorA/ZnTranspt_ZntB"/>
</dbReference>
<name>A0A9W9CZZ0_9PEZI</name>
<evidence type="ECO:0000313" key="8">
    <source>
        <dbReference type="Proteomes" id="UP001140453"/>
    </source>
</evidence>
<dbReference type="InterPro" id="IPR045863">
    <property type="entry name" value="CorA_TM1_TM2"/>
</dbReference>
<feature type="region of interest" description="Disordered" evidence="5">
    <location>
        <begin position="405"/>
        <end position="441"/>
    </location>
</feature>
<dbReference type="OrthoDB" id="3231000at2759"/>